<dbReference type="Proteomes" id="UP000239872">
    <property type="component" value="Unassembled WGS sequence"/>
</dbReference>
<proteinExistence type="predicted"/>
<dbReference type="Gene3D" id="3.10.20.310">
    <property type="entry name" value="membrane protein fhac"/>
    <property type="match status" value="1"/>
</dbReference>
<dbReference type="AlphaFoldDB" id="A0A2S7SWB9"/>
<protein>
    <submittedName>
        <fullName evidence="1">Uncharacterized protein</fullName>
    </submittedName>
</protein>
<organism evidence="1 2">
    <name type="scientific">Flavipsychrobacter stenotrophus</name>
    <dbReference type="NCBI Taxonomy" id="2077091"/>
    <lineage>
        <taxon>Bacteria</taxon>
        <taxon>Pseudomonadati</taxon>
        <taxon>Bacteroidota</taxon>
        <taxon>Chitinophagia</taxon>
        <taxon>Chitinophagales</taxon>
        <taxon>Chitinophagaceae</taxon>
        <taxon>Flavipsychrobacter</taxon>
    </lineage>
</organism>
<gene>
    <name evidence="1" type="ORF">CJD36_013145</name>
</gene>
<reference evidence="1 2" key="1">
    <citation type="submission" date="2018-01" db="EMBL/GenBank/DDBJ databases">
        <title>A novel member of the phylum Bacteroidetes isolated from glacier ice.</title>
        <authorList>
            <person name="Liu Q."/>
            <person name="Xin Y.-H."/>
        </authorList>
    </citation>
    <scope>NUCLEOTIDE SEQUENCE [LARGE SCALE GENOMIC DNA]</scope>
    <source>
        <strain evidence="1 2">RB1R16</strain>
    </source>
</reference>
<evidence type="ECO:0000313" key="1">
    <source>
        <dbReference type="EMBL" id="PQJ10911.1"/>
    </source>
</evidence>
<sequence length="605" mass="69365">MLLISGNAHGQVLSRLDSIKLNKLHFTHNKFVNNIFQQAMNSVRKSPEAGPDQSVLNGKSEDPYMPYQGKIIRHIYIDPLNFDRSFDDTSKVDNSFGTRVGKRFHKTTRKFVIRDNLFIKENTPLNAFKLADNERYLRTLEYIRDARIIVEPVKKYPDSVDILIYTKDFFSIAGGAALQGLDHMNANLYETNLAGMAQRVEISGLYVGNRSPAVGYGGSYKKGNLFHTFIDGTIAYSTMTNNPLTREEESSESIALSKQLVSPYSRTAGALTLSHNESYNIYNGSDTTFFKYRYDLIDAWAGYSIGIKKLTATNNTIRDRRFFALRYTNRAFHEVPTQVGNRFDPIYNTTQSILGQFTFFRQDYFKTQYIYGFGTTEDFPYGYNISVTAGWQKQLDLERPYAGFKVQYYIASNYGDFIQLYLKSGAYLHDNKVQDGSMLIGATAFSRIIFWNTTKIRQYVNVNYTHLYNRVTYPQLRIDNGYGIRGFLSDSAYGTRRLSIQLETEFYLKRKILGFKFAPFPYADFTIITPEHGPYSKSSLYTSLGGGIRVRNENLVFQTIEARAYFFPIAPDNMRGFKIILTDNVRFRYSSTYVSAPDVVQLNAD</sequence>
<dbReference type="EMBL" id="PPSL01000003">
    <property type="protein sequence ID" value="PQJ10911.1"/>
    <property type="molecule type" value="Genomic_DNA"/>
</dbReference>
<accession>A0A2S7SWB9</accession>
<dbReference type="RefSeq" id="WP_105039638.1">
    <property type="nucleotide sequence ID" value="NZ_PPSL01000003.1"/>
</dbReference>
<dbReference type="OrthoDB" id="609711at2"/>
<comment type="caution">
    <text evidence="1">The sequence shown here is derived from an EMBL/GenBank/DDBJ whole genome shotgun (WGS) entry which is preliminary data.</text>
</comment>
<evidence type="ECO:0000313" key="2">
    <source>
        <dbReference type="Proteomes" id="UP000239872"/>
    </source>
</evidence>
<keyword evidence="2" id="KW-1185">Reference proteome</keyword>
<name>A0A2S7SWB9_9BACT</name>